<reference evidence="2 3" key="1">
    <citation type="journal article" date="2019" name="Int. J. Syst. Evol. Microbiol.">
        <title>The Global Catalogue of Microorganisms (GCM) 10K type strain sequencing project: providing services to taxonomists for standard genome sequencing and annotation.</title>
        <authorList>
            <consortium name="The Broad Institute Genomics Platform"/>
            <consortium name="The Broad Institute Genome Sequencing Center for Infectious Disease"/>
            <person name="Wu L."/>
            <person name="Ma J."/>
        </authorList>
    </citation>
    <scope>NUCLEOTIDE SEQUENCE [LARGE SCALE GENOMIC DNA]</scope>
    <source>
        <strain evidence="2 3">CGMCC 1.12859</strain>
    </source>
</reference>
<accession>A0ABD6BR10</accession>
<feature type="transmembrane region" description="Helical" evidence="1">
    <location>
        <begin position="165"/>
        <end position="187"/>
    </location>
</feature>
<gene>
    <name evidence="2" type="ORF">ACFSAU_06135</name>
</gene>
<feature type="transmembrane region" description="Helical" evidence="1">
    <location>
        <begin position="199"/>
        <end position="222"/>
    </location>
</feature>
<dbReference type="AlphaFoldDB" id="A0ABD6BR10"/>
<keyword evidence="3" id="KW-1185">Reference proteome</keyword>
<evidence type="ECO:0000313" key="3">
    <source>
        <dbReference type="Proteomes" id="UP001597139"/>
    </source>
</evidence>
<feature type="transmembrane region" description="Helical" evidence="1">
    <location>
        <begin position="242"/>
        <end position="265"/>
    </location>
</feature>
<keyword evidence="1" id="KW-1133">Transmembrane helix</keyword>
<name>A0ABD6BR10_9EURY</name>
<dbReference type="PANTHER" id="PTHR43471">
    <property type="entry name" value="ABC TRANSPORTER PERMEASE"/>
    <property type="match status" value="1"/>
</dbReference>
<dbReference type="Pfam" id="PF12679">
    <property type="entry name" value="ABC2_membrane_2"/>
    <property type="match status" value="1"/>
</dbReference>
<feature type="transmembrane region" description="Helical" evidence="1">
    <location>
        <begin position="22"/>
        <end position="42"/>
    </location>
</feature>
<comment type="caution">
    <text evidence="2">The sequence shown here is derived from an EMBL/GenBank/DDBJ whole genome shotgun (WGS) entry which is preliminary data.</text>
</comment>
<evidence type="ECO:0000256" key="1">
    <source>
        <dbReference type="SAM" id="Phobius"/>
    </source>
</evidence>
<dbReference type="GO" id="GO:0005886">
    <property type="term" value="C:plasma membrane"/>
    <property type="evidence" value="ECO:0007669"/>
    <property type="project" value="UniProtKB-SubCell"/>
</dbReference>
<feature type="transmembrane region" description="Helical" evidence="1">
    <location>
        <begin position="127"/>
        <end position="153"/>
    </location>
</feature>
<proteinExistence type="predicted"/>
<organism evidence="2 3">
    <name type="scientific">Halolamina litorea</name>
    <dbReference type="NCBI Taxonomy" id="1515593"/>
    <lineage>
        <taxon>Archaea</taxon>
        <taxon>Methanobacteriati</taxon>
        <taxon>Methanobacteriota</taxon>
        <taxon>Stenosarchaea group</taxon>
        <taxon>Halobacteria</taxon>
        <taxon>Halobacteriales</taxon>
        <taxon>Haloferacaceae</taxon>
    </lineage>
</organism>
<keyword evidence="1" id="KW-0472">Membrane</keyword>
<dbReference type="Proteomes" id="UP001597139">
    <property type="component" value="Unassembled WGS sequence"/>
</dbReference>
<keyword evidence="1" id="KW-0812">Transmembrane</keyword>
<sequence length="270" mass="28259">MSADSDGSALRTVARFEAERRLRTAVVAAAVLSAYGVLFVWVGPELVGGEEMQALLDAMPAVLTAMLGFESLASLSGLLAGEYYTFGWLVGLAGYVAYSTAGAVAGDVERGRMDTLLSAPVSRPTVLVGYFLALLVPIVVVNAVTAPVLYVSAVLFDATLSAERLVAFHVLSIPYLLFWAGVGLLLGSVTDRSRVAGRVALALVFGSWLAEAVLDVTDYAWVGAVLPTRYLDPSGILVDGEYNLVAAAVLLAGTAVIVGLSRAAFARRDL</sequence>
<feature type="transmembrane region" description="Helical" evidence="1">
    <location>
        <begin position="86"/>
        <end position="106"/>
    </location>
</feature>
<evidence type="ECO:0000313" key="2">
    <source>
        <dbReference type="EMBL" id="MFD1567064.1"/>
    </source>
</evidence>
<dbReference type="RefSeq" id="WP_267646495.1">
    <property type="nucleotide sequence ID" value="NZ_JANHGR010000001.1"/>
</dbReference>
<protein>
    <submittedName>
        <fullName evidence="2">ABC transporter permease</fullName>
    </submittedName>
</protein>
<dbReference type="EMBL" id="JBHUCZ010000002">
    <property type="protein sequence ID" value="MFD1567064.1"/>
    <property type="molecule type" value="Genomic_DNA"/>
</dbReference>